<evidence type="ECO:0008006" key="3">
    <source>
        <dbReference type="Google" id="ProtNLM"/>
    </source>
</evidence>
<dbReference type="AlphaFoldDB" id="A0A285UI24"/>
<dbReference type="Pfam" id="PF23840">
    <property type="entry name" value="Phage_tail_terminator"/>
    <property type="match status" value="1"/>
</dbReference>
<dbReference type="EMBL" id="OBQD01000009">
    <property type="protein sequence ID" value="SOC41564.1"/>
    <property type="molecule type" value="Genomic_DNA"/>
</dbReference>
<dbReference type="Proteomes" id="UP000219167">
    <property type="component" value="Unassembled WGS sequence"/>
</dbReference>
<evidence type="ECO:0000313" key="1">
    <source>
        <dbReference type="EMBL" id="SOC41564.1"/>
    </source>
</evidence>
<evidence type="ECO:0000313" key="2">
    <source>
        <dbReference type="Proteomes" id="UP000219167"/>
    </source>
</evidence>
<proteinExistence type="predicted"/>
<keyword evidence="2" id="KW-1185">Reference proteome</keyword>
<reference evidence="1 2" key="1">
    <citation type="submission" date="2017-08" db="EMBL/GenBank/DDBJ databases">
        <authorList>
            <person name="de Groot N.N."/>
        </authorList>
    </citation>
    <scope>NUCLEOTIDE SEQUENCE [LARGE SCALE GENOMIC DNA]</scope>
    <source>
        <strain evidence="1 2">JC85</strain>
    </source>
</reference>
<dbReference type="InterPro" id="IPR056912">
    <property type="entry name" value="Phage_JBD30_tail_term-like"/>
</dbReference>
<sequence length="139" mass="15049">MIDAVIGRIESQVSHAAAVLAAEDLDALAKGTAPRAGTVYVIPYRERAEPNELATGAFRQFVLVQILVAFVVRRHDDTKGGKRIAGFDAFKNAIERALCGWAIEPSSEPFELVAGQAAPFGNGVTVYVQTWQTSRYLEA</sequence>
<organism evidence="1 2">
    <name type="scientific">Rhizobium subbaraonis</name>
    <dbReference type="NCBI Taxonomy" id="908946"/>
    <lineage>
        <taxon>Bacteria</taxon>
        <taxon>Pseudomonadati</taxon>
        <taxon>Pseudomonadota</taxon>
        <taxon>Alphaproteobacteria</taxon>
        <taxon>Hyphomicrobiales</taxon>
        <taxon>Rhizobiaceae</taxon>
        <taxon>Rhizobium/Agrobacterium group</taxon>
        <taxon>Rhizobium</taxon>
    </lineage>
</organism>
<protein>
    <recommendedName>
        <fullName evidence="3">DUF1834 family protein</fullName>
    </recommendedName>
</protein>
<gene>
    <name evidence="1" type="ORF">SAMN05892877_1096</name>
</gene>
<name>A0A285UI24_9HYPH</name>
<accession>A0A285UI24</accession>